<evidence type="ECO:0000313" key="8">
    <source>
        <dbReference type="EMBL" id="RTQ50039.1"/>
    </source>
</evidence>
<dbReference type="Pfam" id="PF04616">
    <property type="entry name" value="Glyco_hydro_43"/>
    <property type="match status" value="1"/>
</dbReference>
<dbReference type="AlphaFoldDB" id="A0A431U353"/>
<accession>A0A431U353</accession>
<gene>
    <name evidence="8" type="ORF">EJV47_10375</name>
</gene>
<dbReference type="RefSeq" id="WP_126693090.1">
    <property type="nucleotide sequence ID" value="NZ_RXOF01000005.1"/>
</dbReference>
<name>A0A431U353_9BACT</name>
<dbReference type="PANTHER" id="PTHR43817">
    <property type="entry name" value="GLYCOSYL HYDROLASE"/>
    <property type="match status" value="1"/>
</dbReference>
<dbReference type="Gene3D" id="2.115.10.20">
    <property type="entry name" value="Glycosyl hydrolase domain, family 43"/>
    <property type="match status" value="1"/>
</dbReference>
<evidence type="ECO:0000256" key="2">
    <source>
        <dbReference type="ARBA" id="ARBA00022729"/>
    </source>
</evidence>
<evidence type="ECO:0000313" key="9">
    <source>
        <dbReference type="Proteomes" id="UP000282184"/>
    </source>
</evidence>
<sequence length="616" mass="64902">MKTFAALLLLVAPVARAQVGVGTRTPHPSAALEVASPTANQGLLPPRLTTAQRAAISSPAAGLLIFNTTTGCLEVYNGTGWQSLCGAGAAAGFGRGSLNCAGPLAGAYAPGTALTAANTKQVNVTVSSAGPWTASTDQQNGVSFAGQGTLAPGEASLMLTASGMPAGSGTFNYTLSSPSLPAGETCTFTVSYPSNAVGFTGFDCNPGAAARGTYTVGRPVTNGRKFMAVSVSTPGAYSFTTNTVNGLYFAASGTFTGTGWQGLDLQAVGTPQAAVPATYTLALAAGNTCSFTLAAPAPAPTTYTNPLVSGGGPDPWVLQKDGYYYYLATNNQNVTITRTERMSEVSSGQWATVWTKPATGLNSSSLWAPELHFLDGKWYVYYTAGAGADGYLHLRVLENAGPDPLIGTWTDKGQIIIPNGDMWAIDGTVFEQNGNRYLVWSGREGDPTRISQRIYIGQLSNPWTLTGSYTELSRPQYPWEAQKWDVNEGPEIIQHGSKTFLTFSGSSYCHDGYSLGLLWCTRTADPLLAASWTKLPNPVFSQLASSNVYGPGHNGFFTSRDGSENWLIYHARVQPNLDCPGNRYPMMQKFTWDASGLPVFGQPVPTNTPLPRPAGE</sequence>
<dbReference type="EMBL" id="RXOF01000005">
    <property type="protein sequence ID" value="RTQ50039.1"/>
    <property type="molecule type" value="Genomic_DNA"/>
</dbReference>
<evidence type="ECO:0000256" key="6">
    <source>
        <dbReference type="PIRSR" id="PIRSR606710-2"/>
    </source>
</evidence>
<comment type="similarity">
    <text evidence="1">Belongs to the glycosyl hydrolase 43 family.</text>
</comment>
<organism evidence="8 9">
    <name type="scientific">Hymenobacter gummosus</name>
    <dbReference type="NCBI Taxonomy" id="1776032"/>
    <lineage>
        <taxon>Bacteria</taxon>
        <taxon>Pseudomonadati</taxon>
        <taxon>Bacteroidota</taxon>
        <taxon>Cytophagia</taxon>
        <taxon>Cytophagales</taxon>
        <taxon>Hymenobacteraceae</taxon>
        <taxon>Hymenobacter</taxon>
    </lineage>
</organism>
<feature type="signal peptide" evidence="7">
    <location>
        <begin position="1"/>
        <end position="17"/>
    </location>
</feature>
<evidence type="ECO:0000256" key="4">
    <source>
        <dbReference type="ARBA" id="ARBA00023295"/>
    </source>
</evidence>
<evidence type="ECO:0000256" key="5">
    <source>
        <dbReference type="PIRSR" id="PIRSR606710-1"/>
    </source>
</evidence>
<keyword evidence="4" id="KW-0326">Glycosidase</keyword>
<dbReference type="GO" id="GO:0004553">
    <property type="term" value="F:hydrolase activity, hydrolyzing O-glycosyl compounds"/>
    <property type="evidence" value="ECO:0007669"/>
    <property type="project" value="InterPro"/>
</dbReference>
<protein>
    <recommendedName>
        <fullName evidence="10">Glycosyl hydrolase family 43</fullName>
    </recommendedName>
</protein>
<evidence type="ECO:0008006" key="10">
    <source>
        <dbReference type="Google" id="ProtNLM"/>
    </source>
</evidence>
<dbReference type="GO" id="GO:0005975">
    <property type="term" value="P:carbohydrate metabolic process"/>
    <property type="evidence" value="ECO:0007669"/>
    <property type="project" value="InterPro"/>
</dbReference>
<evidence type="ECO:0000256" key="7">
    <source>
        <dbReference type="SAM" id="SignalP"/>
    </source>
</evidence>
<dbReference type="OrthoDB" id="177947at2"/>
<dbReference type="Proteomes" id="UP000282184">
    <property type="component" value="Unassembled WGS sequence"/>
</dbReference>
<feature type="chain" id="PRO_5019398653" description="Glycosyl hydrolase family 43" evidence="7">
    <location>
        <begin position="18"/>
        <end position="616"/>
    </location>
</feature>
<feature type="active site" description="Proton donor" evidence="5">
    <location>
        <position position="488"/>
    </location>
</feature>
<dbReference type="PANTHER" id="PTHR43817:SF1">
    <property type="entry name" value="HYDROLASE, FAMILY 43, PUTATIVE (AFU_ORTHOLOGUE AFUA_3G01660)-RELATED"/>
    <property type="match status" value="1"/>
</dbReference>
<comment type="caution">
    <text evidence="8">The sequence shown here is derived from an EMBL/GenBank/DDBJ whole genome shotgun (WGS) entry which is preliminary data.</text>
</comment>
<reference evidence="8 9" key="1">
    <citation type="submission" date="2018-12" db="EMBL/GenBank/DDBJ databases">
        <title>Hymenobacter gummosus sp. nov., isolated from a spring.</title>
        <authorList>
            <person name="Nie L."/>
        </authorList>
    </citation>
    <scope>NUCLEOTIDE SEQUENCE [LARGE SCALE GENOMIC DNA]</scope>
    <source>
        <strain evidence="8 9">KCTC 52166</strain>
    </source>
</reference>
<dbReference type="InterPro" id="IPR023296">
    <property type="entry name" value="Glyco_hydro_beta-prop_sf"/>
</dbReference>
<keyword evidence="9" id="KW-1185">Reference proteome</keyword>
<feature type="site" description="Important for catalytic activity, responsible for pKa modulation of the active site Glu and correct orientation of both the proton donor and substrate" evidence="6">
    <location>
        <position position="426"/>
    </location>
</feature>
<proteinExistence type="inferred from homology"/>
<evidence type="ECO:0000256" key="1">
    <source>
        <dbReference type="ARBA" id="ARBA00009865"/>
    </source>
</evidence>
<keyword evidence="3" id="KW-0378">Hydrolase</keyword>
<keyword evidence="2 7" id="KW-0732">Signal</keyword>
<dbReference type="InterPro" id="IPR006710">
    <property type="entry name" value="Glyco_hydro_43"/>
</dbReference>
<dbReference type="CDD" id="cd18820">
    <property type="entry name" value="GH43_LbAraf43-like"/>
    <property type="match status" value="1"/>
</dbReference>
<feature type="active site" description="Proton acceptor" evidence="5">
    <location>
        <position position="314"/>
    </location>
</feature>
<dbReference type="SUPFAM" id="SSF75005">
    <property type="entry name" value="Arabinanase/levansucrase/invertase"/>
    <property type="match status" value="1"/>
</dbReference>
<evidence type="ECO:0000256" key="3">
    <source>
        <dbReference type="ARBA" id="ARBA00022801"/>
    </source>
</evidence>